<proteinExistence type="predicted"/>
<name>E8X0M5_GRATM</name>
<dbReference type="Gene3D" id="2.60.40.1120">
    <property type="entry name" value="Carboxypeptidase-like, regulatory domain"/>
    <property type="match status" value="1"/>
</dbReference>
<dbReference type="PaxDb" id="1198114-AciX9_1930"/>
<dbReference type="SUPFAM" id="SSF49452">
    <property type="entry name" value="Starch-binding domain-like"/>
    <property type="match status" value="1"/>
</dbReference>
<dbReference type="eggNOG" id="ENOG5032UK8">
    <property type="taxonomic scope" value="Bacteria"/>
</dbReference>
<evidence type="ECO:0000313" key="1">
    <source>
        <dbReference type="EMBL" id="ADW68976.1"/>
    </source>
</evidence>
<evidence type="ECO:0000313" key="2">
    <source>
        <dbReference type="Proteomes" id="UP000000343"/>
    </source>
</evidence>
<dbReference type="InterPro" id="IPR013784">
    <property type="entry name" value="Carb-bd-like_fold"/>
</dbReference>
<dbReference type="Proteomes" id="UP000000343">
    <property type="component" value="Chromosome"/>
</dbReference>
<dbReference type="STRING" id="1198114.AciX9_1930"/>
<organism evidence="2">
    <name type="scientific">Granulicella tundricola (strain ATCC BAA-1859 / DSM 23138 / MP5ACTX9)</name>
    <dbReference type="NCBI Taxonomy" id="1198114"/>
    <lineage>
        <taxon>Bacteria</taxon>
        <taxon>Pseudomonadati</taxon>
        <taxon>Acidobacteriota</taxon>
        <taxon>Terriglobia</taxon>
        <taxon>Terriglobales</taxon>
        <taxon>Acidobacteriaceae</taxon>
        <taxon>Granulicella</taxon>
    </lineage>
</organism>
<accession>E8X0M5</accession>
<dbReference type="GO" id="GO:0030246">
    <property type="term" value="F:carbohydrate binding"/>
    <property type="evidence" value="ECO:0007669"/>
    <property type="project" value="InterPro"/>
</dbReference>
<dbReference type="HOGENOM" id="CLU_053531_0_0_0"/>
<reference evidence="2" key="1">
    <citation type="submission" date="2011-01" db="EMBL/GenBank/DDBJ databases">
        <title>Complete sequence of chromosome of Acidobacterium sp. MP5ACTX9.</title>
        <authorList>
            <consortium name="US DOE Joint Genome Institute"/>
            <person name="Lucas S."/>
            <person name="Copeland A."/>
            <person name="Lapidus A."/>
            <person name="Cheng J.-F."/>
            <person name="Goodwin L."/>
            <person name="Pitluck S."/>
            <person name="Teshima H."/>
            <person name="Detter J.C."/>
            <person name="Han C."/>
            <person name="Tapia R."/>
            <person name="Land M."/>
            <person name="Hauser L."/>
            <person name="Kyrpides N."/>
            <person name="Ivanova N."/>
            <person name="Ovchinnikova G."/>
            <person name="Pagani I."/>
            <person name="Rawat S.R."/>
            <person name="Mannisto M."/>
            <person name="Haggblom M.M."/>
            <person name="Woyke T."/>
        </authorList>
    </citation>
    <scope>NUCLEOTIDE SEQUENCE [LARGE SCALE GENOMIC DNA]</scope>
    <source>
        <strain evidence="2">MP5ACTX9</strain>
    </source>
</reference>
<sequence>MSPARFFDTSPPDRLFLDMPSNRALGSDRISCRLSRLPGLLSLAVVLPGLALSAGAQQRVAYAGALDLPQEPAPQQTVSQQAVAQQGAAIPQGFGSVEGAVTDIDGDFVAGTRVVLSVPHGTATREAVTDDQGRFSFSSVPSGDFSLSITAPGFAAQLIPGSLAAAEQKELAPIVLAVAASVGVDVVISQHDLAEEEIKIEEKQRIAGFIPNFFVTYDWKAAPLTSRQKWELAWHTTYDPAGFLLNAAFAGVEQANNSFSGYGSGPASYGKRLGANVADYTVGTIVGGYLLPVAFHQDPRYFYMGKERGSITHRTLYALSSAVICRGDNGRWQPNYSSILGDLAAGAVSNIYYPASDRNGAALTFENGLLGTVSDAVDNVIQEFLLRRITPHTKPPNP</sequence>
<dbReference type="AlphaFoldDB" id="E8X0M5"/>
<dbReference type="EMBL" id="CP002480">
    <property type="protein sequence ID" value="ADW68976.1"/>
    <property type="molecule type" value="Genomic_DNA"/>
</dbReference>
<keyword evidence="2" id="KW-1185">Reference proteome</keyword>
<evidence type="ECO:0008006" key="3">
    <source>
        <dbReference type="Google" id="ProtNLM"/>
    </source>
</evidence>
<protein>
    <recommendedName>
        <fullName evidence="3">Carboxypeptidase regulatory-like domain-containing protein</fullName>
    </recommendedName>
</protein>
<dbReference type="KEGG" id="acm:AciX9_1930"/>
<gene>
    <name evidence="1" type="ordered locus">AciX9_1930</name>
</gene>
<dbReference type="Pfam" id="PF13620">
    <property type="entry name" value="CarboxypepD_reg"/>
    <property type="match status" value="1"/>
</dbReference>